<dbReference type="Gene3D" id="3.30.300.30">
    <property type="match status" value="1"/>
</dbReference>
<dbReference type="SUPFAM" id="SSF56801">
    <property type="entry name" value="Acetyl-CoA synthetase-like"/>
    <property type="match status" value="1"/>
</dbReference>
<dbReference type="PANTHER" id="PTHR43845">
    <property type="entry name" value="BLR5969 PROTEIN"/>
    <property type="match status" value="1"/>
</dbReference>
<feature type="domain" description="AMP-dependent synthetase/ligase" evidence="1">
    <location>
        <begin position="85"/>
        <end position="305"/>
    </location>
</feature>
<protein>
    <submittedName>
        <fullName evidence="3">AMP-binding protein</fullName>
    </submittedName>
</protein>
<dbReference type="RefSeq" id="WP_269333049.1">
    <property type="nucleotide sequence ID" value="NZ_JAMZFT010000002.1"/>
</dbReference>
<evidence type="ECO:0000313" key="3">
    <source>
        <dbReference type="EMBL" id="MCP1337115.1"/>
    </source>
</evidence>
<dbReference type="InterPro" id="IPR045851">
    <property type="entry name" value="AMP-bd_C_sf"/>
</dbReference>
<dbReference type="PANTHER" id="PTHR43845:SF1">
    <property type="entry name" value="BLR5969 PROTEIN"/>
    <property type="match status" value="1"/>
</dbReference>
<dbReference type="InterPro" id="IPR042099">
    <property type="entry name" value="ANL_N_sf"/>
</dbReference>
<dbReference type="Proteomes" id="UP001055804">
    <property type="component" value="Unassembled WGS sequence"/>
</dbReference>
<keyword evidence="4" id="KW-1185">Reference proteome</keyword>
<evidence type="ECO:0000259" key="2">
    <source>
        <dbReference type="Pfam" id="PF14535"/>
    </source>
</evidence>
<dbReference type="Gene3D" id="3.40.50.12780">
    <property type="entry name" value="N-terminal domain of ligase-like"/>
    <property type="match status" value="1"/>
</dbReference>
<dbReference type="AlphaFoldDB" id="A0A9J6PH28"/>
<feature type="domain" description="AMP-dependent ligase C-terminal" evidence="2">
    <location>
        <begin position="354"/>
        <end position="444"/>
    </location>
</feature>
<dbReference type="Pfam" id="PF14535">
    <property type="entry name" value="AMP-binding_C_2"/>
    <property type="match status" value="1"/>
</dbReference>
<proteinExistence type="predicted"/>
<reference evidence="3" key="1">
    <citation type="submission" date="2022-06" db="EMBL/GenBank/DDBJ databases">
        <title>Isolation and Genomics of Futiania mangrovii gen. nov., sp. nov., a Rare and Metabolically-versatile member in the Class Alphaproteobacteria.</title>
        <authorList>
            <person name="Liu L."/>
            <person name="Huang W.-C."/>
            <person name="Pan J."/>
            <person name="Li J."/>
            <person name="Huang Y."/>
            <person name="Du H."/>
            <person name="Liu Y."/>
            <person name="Li M."/>
        </authorList>
    </citation>
    <scope>NUCLEOTIDE SEQUENCE</scope>
    <source>
        <strain evidence="3">FT118</strain>
    </source>
</reference>
<organism evidence="3 4">
    <name type="scientific">Futiania mangrovi</name>
    <dbReference type="NCBI Taxonomy" id="2959716"/>
    <lineage>
        <taxon>Bacteria</taxon>
        <taxon>Pseudomonadati</taxon>
        <taxon>Pseudomonadota</taxon>
        <taxon>Alphaproteobacteria</taxon>
        <taxon>Futianiales</taxon>
        <taxon>Futianiaceae</taxon>
        <taxon>Futiania</taxon>
    </lineage>
</organism>
<comment type="caution">
    <text evidence="3">The sequence shown here is derived from an EMBL/GenBank/DDBJ whole genome shotgun (WGS) entry which is preliminary data.</text>
</comment>
<evidence type="ECO:0000313" key="4">
    <source>
        <dbReference type="Proteomes" id="UP001055804"/>
    </source>
</evidence>
<accession>A0A9J6PH28</accession>
<dbReference type="Pfam" id="PF00501">
    <property type="entry name" value="AMP-binding"/>
    <property type="match status" value="1"/>
</dbReference>
<dbReference type="InterPro" id="IPR028154">
    <property type="entry name" value="AMP-dep_Lig_C"/>
</dbReference>
<evidence type="ECO:0000259" key="1">
    <source>
        <dbReference type="Pfam" id="PF00501"/>
    </source>
</evidence>
<sequence length="450" mass="49048">MIALSSGYDRLGRAGIEAIQMRRVSALLDRVYRTSAFYRAKLDAAGAAPDRIGSLDAFRDLVPFSTKADFLEDQTAHPPFGTRLCVPRERVALINLTGGTSGQGQEAYGRTHADVQTLGYLHALPWFRAGLRPGHTVLNCVPTGGMTTGGWGPTEGIRLIGATALTPPAALSTEAKVELMMRFRPIHFIYASTNFLHRLTEVLGALGSSPREAFPDLVGVFIAAEGYPPEWASRVQEIWGCPLHEGYGSTQCIGFAASTGPHGAVAPGGGRGTMDMFEWMTLCEVLDPETGRHVASGEEGELVVTNLTVEASPVIRFRTGDRVRYFAPQDTGRGLGAIECGGVGRYDDMLKIRGNNVWPDAVDATVFAFPEVAEYVGRAFTDAEGRTEVELRVAVREGCGADSVPERICRAVKERTNVTMRVTLVDRTELPEFTYKARRWTDERQSGYRL</sequence>
<gene>
    <name evidence="3" type="ORF">NJQ99_11885</name>
</gene>
<dbReference type="EMBL" id="JAMZFT010000002">
    <property type="protein sequence ID" value="MCP1337115.1"/>
    <property type="molecule type" value="Genomic_DNA"/>
</dbReference>
<dbReference type="InterPro" id="IPR000873">
    <property type="entry name" value="AMP-dep_synth/lig_dom"/>
</dbReference>
<name>A0A9J6PH28_9PROT</name>